<sequence>MLSKSTTPEQSHFFAYLARMKYITRWGLMRNTRTENIQEHSLQVAMIAHALAVIGNELYGETNDIGRIVTVALYHDASEIITGDLPTPVKYFRQDILDSYKALEAHAERKLTGLLPERLRSAFASTIESAQIEPEVTRVVKAADSMSAYLKCLEEGFAGNQEFKKAESYLLAKLVEMQETMPAVAYFRTHFVEGFALTLDDLSHE</sequence>
<name>D0KVY8_HALNC</name>
<feature type="domain" description="HD/PDEase" evidence="2">
    <location>
        <begin position="33"/>
        <end position="158"/>
    </location>
</feature>
<dbReference type="Gene3D" id="1.10.3210.10">
    <property type="entry name" value="Hypothetical protein af1432"/>
    <property type="match status" value="1"/>
</dbReference>
<protein>
    <submittedName>
        <fullName evidence="3">Metal dependent phosphohydrolase</fullName>
        <ecNumber evidence="3">3.1.3.5</ecNumber>
    </submittedName>
</protein>
<dbReference type="AlphaFoldDB" id="D0KVY8"/>
<dbReference type="SMART" id="SM00471">
    <property type="entry name" value="HDc"/>
    <property type="match status" value="1"/>
</dbReference>
<proteinExistence type="predicted"/>
<organism evidence="3 4">
    <name type="scientific">Halothiobacillus neapolitanus (strain ATCC 23641 / DSM 15147 / CIP 104769 / NCIMB 8539 / c2)</name>
    <name type="common">Thiobacillus neapolitanus</name>
    <dbReference type="NCBI Taxonomy" id="555778"/>
    <lineage>
        <taxon>Bacteria</taxon>
        <taxon>Pseudomonadati</taxon>
        <taxon>Pseudomonadota</taxon>
        <taxon>Gammaproteobacteria</taxon>
        <taxon>Chromatiales</taxon>
        <taxon>Halothiobacillaceae</taxon>
        <taxon>Halothiobacillus</taxon>
    </lineage>
</organism>
<reference evidence="3 4" key="1">
    <citation type="submission" date="2009-10" db="EMBL/GenBank/DDBJ databases">
        <title>Complete sequence of Halothiobacillus neapolitanus c2.</title>
        <authorList>
            <consortium name="US DOE Joint Genome Institute"/>
            <person name="Lucas S."/>
            <person name="Copeland A."/>
            <person name="Lapidus A."/>
            <person name="Glavina del Rio T."/>
            <person name="Tice H."/>
            <person name="Bruce D."/>
            <person name="Goodwin L."/>
            <person name="Pitluck S."/>
            <person name="Davenport K."/>
            <person name="Brettin T."/>
            <person name="Detter J.C."/>
            <person name="Han C."/>
            <person name="Tapia R."/>
            <person name="Larimer F."/>
            <person name="Land M."/>
            <person name="Hauser L."/>
            <person name="Kyrpides N."/>
            <person name="Mikhailova N."/>
            <person name="Kerfeld C."/>
            <person name="Cannon G."/>
            <person name="Heinhort S."/>
        </authorList>
    </citation>
    <scope>NUCLEOTIDE SEQUENCE [LARGE SCALE GENOMIC DNA]</scope>
    <source>
        <strain evidence="4">ATCC 23641 / c2</strain>
    </source>
</reference>
<dbReference type="NCBIfam" id="NF003009">
    <property type="entry name" value="PRK03826.1"/>
    <property type="match status" value="1"/>
</dbReference>
<dbReference type="InterPro" id="IPR003607">
    <property type="entry name" value="HD/PDEase_dom"/>
</dbReference>
<dbReference type="GO" id="GO:0008253">
    <property type="term" value="F:5'-nucleotidase activity"/>
    <property type="evidence" value="ECO:0007669"/>
    <property type="project" value="UniProtKB-EC"/>
</dbReference>
<dbReference type="EC" id="3.1.3.5" evidence="3"/>
<gene>
    <name evidence="3" type="ordered locus">Hneap_0049</name>
</gene>
<dbReference type="CDD" id="cd00077">
    <property type="entry name" value="HDc"/>
    <property type="match status" value="1"/>
</dbReference>
<keyword evidence="4" id="KW-1185">Reference proteome</keyword>
<evidence type="ECO:0000313" key="3">
    <source>
        <dbReference type="EMBL" id="ACX94915.1"/>
    </source>
</evidence>
<dbReference type="PANTHER" id="PTHR11845">
    <property type="entry name" value="5'-DEOXYNUCLEOTIDASE HDDC2"/>
    <property type="match status" value="1"/>
</dbReference>
<dbReference type="GO" id="GO:0005737">
    <property type="term" value="C:cytoplasm"/>
    <property type="evidence" value="ECO:0007669"/>
    <property type="project" value="TreeGrafter"/>
</dbReference>
<dbReference type="EMBL" id="CP001801">
    <property type="protein sequence ID" value="ACX94915.1"/>
    <property type="molecule type" value="Genomic_DNA"/>
</dbReference>
<dbReference type="Proteomes" id="UP000009102">
    <property type="component" value="Chromosome"/>
</dbReference>
<dbReference type="OrthoDB" id="9812744at2"/>
<dbReference type="GO" id="GO:0002953">
    <property type="term" value="F:5'-deoxynucleotidase activity"/>
    <property type="evidence" value="ECO:0007669"/>
    <property type="project" value="InterPro"/>
</dbReference>
<dbReference type="RefSeq" id="WP_012822952.1">
    <property type="nucleotide sequence ID" value="NC_013422.1"/>
</dbReference>
<dbReference type="HOGENOM" id="CLU_084784_0_0_6"/>
<dbReference type="KEGG" id="hna:Hneap_0049"/>
<dbReference type="SUPFAM" id="SSF109604">
    <property type="entry name" value="HD-domain/PDEase-like"/>
    <property type="match status" value="1"/>
</dbReference>
<evidence type="ECO:0000256" key="1">
    <source>
        <dbReference type="ARBA" id="ARBA00022801"/>
    </source>
</evidence>
<dbReference type="PANTHER" id="PTHR11845:SF13">
    <property type="entry name" value="5'-DEOXYNUCLEOTIDASE HDDC2"/>
    <property type="match status" value="1"/>
</dbReference>
<keyword evidence="1 3" id="KW-0378">Hydrolase</keyword>
<evidence type="ECO:0000313" key="4">
    <source>
        <dbReference type="Proteomes" id="UP000009102"/>
    </source>
</evidence>
<accession>D0KVY8</accession>
<dbReference type="STRING" id="555778.Hneap_0049"/>
<evidence type="ECO:0000259" key="2">
    <source>
        <dbReference type="SMART" id="SM00471"/>
    </source>
</evidence>
<dbReference type="Pfam" id="PF12917">
    <property type="entry name" value="YfbR-like"/>
    <property type="match status" value="1"/>
</dbReference>
<dbReference type="eggNOG" id="COG1896">
    <property type="taxonomic scope" value="Bacteria"/>
</dbReference>
<dbReference type="InterPro" id="IPR039356">
    <property type="entry name" value="YfbR/HDDC2"/>
</dbReference>